<protein>
    <submittedName>
        <fullName evidence="2">Uncharacterized protein</fullName>
    </submittedName>
</protein>
<feature type="region of interest" description="Disordered" evidence="1">
    <location>
        <begin position="157"/>
        <end position="259"/>
    </location>
</feature>
<evidence type="ECO:0000313" key="2">
    <source>
        <dbReference type="EMBL" id="PPQ70789.1"/>
    </source>
</evidence>
<feature type="compositionally biased region" description="Acidic residues" evidence="1">
    <location>
        <begin position="200"/>
        <end position="215"/>
    </location>
</feature>
<accession>A0A409VX15</accession>
<proteinExistence type="predicted"/>
<comment type="caution">
    <text evidence="2">The sequence shown here is derived from an EMBL/GenBank/DDBJ whole genome shotgun (WGS) entry which is preliminary data.</text>
</comment>
<organism evidence="2 3">
    <name type="scientific">Gymnopilus dilepis</name>
    <dbReference type="NCBI Taxonomy" id="231916"/>
    <lineage>
        <taxon>Eukaryota</taxon>
        <taxon>Fungi</taxon>
        <taxon>Dikarya</taxon>
        <taxon>Basidiomycota</taxon>
        <taxon>Agaricomycotina</taxon>
        <taxon>Agaricomycetes</taxon>
        <taxon>Agaricomycetidae</taxon>
        <taxon>Agaricales</taxon>
        <taxon>Agaricineae</taxon>
        <taxon>Hymenogastraceae</taxon>
        <taxon>Gymnopilus</taxon>
    </lineage>
</organism>
<dbReference type="Proteomes" id="UP000284706">
    <property type="component" value="Unassembled WGS sequence"/>
</dbReference>
<keyword evidence="3" id="KW-1185">Reference proteome</keyword>
<reference evidence="2 3" key="1">
    <citation type="journal article" date="2018" name="Evol. Lett.">
        <title>Horizontal gene cluster transfer increased hallucinogenic mushroom diversity.</title>
        <authorList>
            <person name="Reynolds H.T."/>
            <person name="Vijayakumar V."/>
            <person name="Gluck-Thaler E."/>
            <person name="Korotkin H.B."/>
            <person name="Matheny P.B."/>
            <person name="Slot J.C."/>
        </authorList>
    </citation>
    <scope>NUCLEOTIDE SEQUENCE [LARGE SCALE GENOMIC DNA]</scope>
    <source>
        <strain evidence="2 3">SRW20</strain>
    </source>
</reference>
<dbReference type="STRING" id="231916.A0A409VX15"/>
<dbReference type="EMBL" id="NHYE01005528">
    <property type="protein sequence ID" value="PPQ70789.1"/>
    <property type="molecule type" value="Genomic_DNA"/>
</dbReference>
<evidence type="ECO:0000313" key="3">
    <source>
        <dbReference type="Proteomes" id="UP000284706"/>
    </source>
</evidence>
<dbReference type="OrthoDB" id="2749714at2759"/>
<evidence type="ECO:0000256" key="1">
    <source>
        <dbReference type="SAM" id="MobiDB-lite"/>
    </source>
</evidence>
<feature type="region of interest" description="Disordered" evidence="1">
    <location>
        <begin position="88"/>
        <end position="130"/>
    </location>
</feature>
<feature type="compositionally biased region" description="Basic and acidic residues" evidence="1">
    <location>
        <begin position="188"/>
        <end position="199"/>
    </location>
</feature>
<feature type="compositionally biased region" description="Basic and acidic residues" evidence="1">
    <location>
        <begin position="121"/>
        <end position="130"/>
    </location>
</feature>
<dbReference type="InParanoid" id="A0A409VX15"/>
<name>A0A409VX15_9AGAR</name>
<dbReference type="AlphaFoldDB" id="A0A409VX15"/>
<sequence>MGRRLTTPPPLRILADSVEKRTALASLEKDITDAHRITQSAFFSSLPAEQQKKLSADLKELEDKRDGLESELEELKVKLLEVGAFWPVAPPGGGASGENKEESTSVLDALKAQAEREEEDEKRQEEAEKKGFEEVVEFLRELHGYAVEMMKMLGELRSEEDESVGVKPPPTPPDFVLGVGSGSGTTNERWERKILRGEGEEQYMDSMDIDADTDAAEGRQPSEAPSAARKRKRRKTDEGGGSASPLTAPDPNLPTQEDLNALLEKLLTLESTAHTLQNDLVSHSNDILEQVEGSLDARLSELSVSLETQQEELQERWEKEKGEVDGKIGEVRREVGEVGEQVEELGAEVGEMLLRVGEVEREVQERRREREDSLGRVLSIEQRLNEYAAMQDANSAKIKTLEIALKAYTTRPPSPPATPENTLSSSTLTLSAANLPPAQYLFQALQEPLLEAIRLSMQPLAEEVRGDVERIVEARNRELWGTVSGVLSKSKVVLEMVGKRVGEGVGGEGVKSFLQGQGQGGQR</sequence>
<gene>
    <name evidence="2" type="ORF">CVT26_014724</name>
</gene>